<evidence type="ECO:0000256" key="1">
    <source>
        <dbReference type="SAM" id="MobiDB-lite"/>
    </source>
</evidence>
<dbReference type="RefSeq" id="WP_264144228.1">
    <property type="nucleotide sequence ID" value="NZ_JAOYEY010000048.1"/>
</dbReference>
<gene>
    <name evidence="2" type="ORF">OIH86_20460</name>
</gene>
<organism evidence="2 3">
    <name type="scientific">Metabacillus halosaccharovorans</name>
    <dbReference type="NCBI Taxonomy" id="930124"/>
    <lineage>
        <taxon>Bacteria</taxon>
        <taxon>Bacillati</taxon>
        <taxon>Bacillota</taxon>
        <taxon>Bacilli</taxon>
        <taxon>Bacillales</taxon>
        <taxon>Bacillaceae</taxon>
        <taxon>Metabacillus</taxon>
    </lineage>
</organism>
<feature type="region of interest" description="Disordered" evidence="1">
    <location>
        <begin position="27"/>
        <end position="47"/>
    </location>
</feature>
<comment type="caution">
    <text evidence="2">The sequence shown here is derived from an EMBL/GenBank/DDBJ whole genome shotgun (WGS) entry which is preliminary data.</text>
</comment>
<evidence type="ECO:0000313" key="2">
    <source>
        <dbReference type="EMBL" id="MCV9888024.1"/>
    </source>
</evidence>
<dbReference type="Proteomes" id="UP001526147">
    <property type="component" value="Unassembled WGS sequence"/>
</dbReference>
<evidence type="ECO:0000313" key="3">
    <source>
        <dbReference type="Proteomes" id="UP001526147"/>
    </source>
</evidence>
<sequence>MIWFFIALLPVMIIGGICVYFEKKTSMGVPDDSKQSISPIGHTFKSN</sequence>
<protein>
    <submittedName>
        <fullName evidence="2">Uncharacterized protein</fullName>
    </submittedName>
</protein>
<name>A0ABT3DM97_9BACI</name>
<proteinExistence type="predicted"/>
<reference evidence="2 3" key="1">
    <citation type="submission" date="2022-10" db="EMBL/GenBank/DDBJ databases">
        <title>Draft genome assembly of moderately radiation resistant bacterium Metabacillus halosaccharovorans.</title>
        <authorList>
            <person name="Pal S."/>
            <person name="Gopinathan A."/>
        </authorList>
    </citation>
    <scope>NUCLEOTIDE SEQUENCE [LARGE SCALE GENOMIC DNA]</scope>
    <source>
        <strain evidence="2 3">VITHBRA001</strain>
    </source>
</reference>
<dbReference type="EMBL" id="JAOYEY010000048">
    <property type="protein sequence ID" value="MCV9888024.1"/>
    <property type="molecule type" value="Genomic_DNA"/>
</dbReference>
<keyword evidence="3" id="KW-1185">Reference proteome</keyword>
<accession>A0ABT3DM97</accession>